<organism evidence="2 3">
    <name type="scientific">Krasilnikovia cinnamomea</name>
    <dbReference type="NCBI Taxonomy" id="349313"/>
    <lineage>
        <taxon>Bacteria</taxon>
        <taxon>Bacillati</taxon>
        <taxon>Actinomycetota</taxon>
        <taxon>Actinomycetes</taxon>
        <taxon>Micromonosporales</taxon>
        <taxon>Micromonosporaceae</taxon>
        <taxon>Krasilnikovia</taxon>
    </lineage>
</organism>
<dbReference type="InterPro" id="IPR015939">
    <property type="entry name" value="Fum_Rdtase/Succ_DH_flav-like_C"/>
</dbReference>
<comment type="caution">
    <text evidence="2">The sequence shown here is derived from an EMBL/GenBank/DDBJ whole genome shotgun (WGS) entry which is preliminary data.</text>
</comment>
<evidence type="ECO:0000259" key="1">
    <source>
        <dbReference type="Pfam" id="PF02910"/>
    </source>
</evidence>
<dbReference type="SUPFAM" id="SSF48371">
    <property type="entry name" value="ARM repeat"/>
    <property type="match status" value="1"/>
</dbReference>
<name>A0A4Q7ZSI3_9ACTN</name>
<protein>
    <submittedName>
        <fullName evidence="2">HEAT repeat protein</fullName>
    </submittedName>
</protein>
<dbReference type="RefSeq" id="WP_130512054.1">
    <property type="nucleotide sequence ID" value="NZ_SHKY01000001.1"/>
</dbReference>
<dbReference type="SMART" id="SM00567">
    <property type="entry name" value="EZ_HEAT"/>
    <property type="match status" value="3"/>
</dbReference>
<dbReference type="InterPro" id="IPR016024">
    <property type="entry name" value="ARM-type_fold"/>
</dbReference>
<dbReference type="InterPro" id="IPR037099">
    <property type="entry name" value="Fum_R/Succ_DH_flav-like_C_sf"/>
</dbReference>
<reference evidence="2 3" key="1">
    <citation type="submission" date="2019-02" db="EMBL/GenBank/DDBJ databases">
        <title>Sequencing the genomes of 1000 actinobacteria strains.</title>
        <authorList>
            <person name="Klenk H.-P."/>
        </authorList>
    </citation>
    <scope>NUCLEOTIDE SEQUENCE [LARGE SCALE GENOMIC DNA]</scope>
    <source>
        <strain evidence="2 3">DSM 45162</strain>
    </source>
</reference>
<dbReference type="Gene3D" id="3.50.50.60">
    <property type="entry name" value="FAD/NAD(P)-binding domain"/>
    <property type="match status" value="1"/>
</dbReference>
<accession>A0A4Q7ZSI3</accession>
<dbReference type="Pfam" id="PF02910">
    <property type="entry name" value="Succ_DH_flav_C"/>
    <property type="match status" value="1"/>
</dbReference>
<dbReference type="PANTHER" id="PTHR12697">
    <property type="entry name" value="PBS LYASE HEAT-LIKE PROTEIN"/>
    <property type="match status" value="1"/>
</dbReference>
<dbReference type="EMBL" id="SHKY01000001">
    <property type="protein sequence ID" value="RZU53583.1"/>
    <property type="molecule type" value="Genomic_DNA"/>
</dbReference>
<dbReference type="InterPro" id="IPR036188">
    <property type="entry name" value="FAD/NAD-bd_sf"/>
</dbReference>
<feature type="domain" description="Fumarate reductase/succinate dehydrogenase flavoprotein-like C-terminal" evidence="1">
    <location>
        <begin position="25"/>
        <end position="139"/>
    </location>
</feature>
<dbReference type="AlphaFoldDB" id="A0A4Q7ZSI3"/>
<dbReference type="Pfam" id="PF13646">
    <property type="entry name" value="HEAT_2"/>
    <property type="match status" value="3"/>
</dbReference>
<dbReference type="Proteomes" id="UP000292564">
    <property type="component" value="Unassembled WGS sequence"/>
</dbReference>
<keyword evidence="3" id="KW-1185">Reference proteome</keyword>
<evidence type="ECO:0000313" key="3">
    <source>
        <dbReference type="Proteomes" id="UP000292564"/>
    </source>
</evidence>
<evidence type="ECO:0000313" key="2">
    <source>
        <dbReference type="EMBL" id="RZU53583.1"/>
    </source>
</evidence>
<dbReference type="InterPro" id="IPR004155">
    <property type="entry name" value="PBS_lyase_HEAT"/>
</dbReference>
<dbReference type="OrthoDB" id="9805351at2"/>
<proteinExistence type="predicted"/>
<dbReference type="PANTHER" id="PTHR12697:SF5">
    <property type="entry name" value="DEOXYHYPUSINE HYDROXYLASE"/>
    <property type="match status" value="1"/>
</dbReference>
<dbReference type="Gene3D" id="1.25.10.10">
    <property type="entry name" value="Leucine-rich Repeat Variant"/>
    <property type="match status" value="3"/>
</dbReference>
<sequence>MRAAAPWLDACALSSGWPQPQVEYKLRRFVNDYVAPPKAAANLEIAVETFQRMTGEIAGMGARTPHELMRCAEVTFIRDCAEMAARASLVRTESRWGLYHDRTDHPGREDADWFYHLNLRRRADGDMEFVKRPVHEYLVAVDDLQPPAGPAETLVAEVHRFAVAAPGRADARPAARPGEPAGDRIVAVLALTEHAATLAEFRPFLADPDPEVRRTAVATLTEVAPEGVADALVAALHDRHTEVRSAATAGLRELADVLPGSAALAKRLRDARTSPDPLVRQVVVELQRITGVGHADDFRAALGDSALGVRLQSVRGLVRCDDVAGLAAAAADPAREVRVAVAHGVGTVADPQGAAVLQRLAADVDPLVRAASLRAAGQVGCDGDLAIVALGAITDPSWQVREGAATALGGAAPDVAVPALTEGARDPNLDVRRAAVRSLAAWVHRADVTAVLRSAAADPDADVRAYARRALTAAAATP</sequence>
<gene>
    <name evidence="2" type="ORF">EV385_5512</name>
</gene>
<dbReference type="SUPFAM" id="SSF46977">
    <property type="entry name" value="Succinate dehydrogenase/fumarate reductase flavoprotein C-terminal domain"/>
    <property type="match status" value="1"/>
</dbReference>
<dbReference type="GO" id="GO:0016491">
    <property type="term" value="F:oxidoreductase activity"/>
    <property type="evidence" value="ECO:0007669"/>
    <property type="project" value="InterPro"/>
</dbReference>
<dbReference type="InterPro" id="IPR011989">
    <property type="entry name" value="ARM-like"/>
</dbReference>